<dbReference type="Proteomes" id="UP001180845">
    <property type="component" value="Unassembled WGS sequence"/>
</dbReference>
<evidence type="ECO:0000313" key="2">
    <source>
        <dbReference type="EMBL" id="MDR7300046.1"/>
    </source>
</evidence>
<sequence length="210" mass="23334">MPSPLATSRLRQFAQRPVTSVRGSSAESSEEHCDLCAEPMPTATHRHLLDVSTGTVSCACRACGILFDHQAAGGGHYRLIRSRPRRLDEFDLDDVMWASLGIPVGLAFLVHSSAADQVTAFYPNPMGMMQSVLEAETWQEITASNPVLSGMDSDVEALLINRLGEARQHWLLPVDDCYRLVALVRTHWKGFTGGTEVWQHVERFFEDLPQ</sequence>
<dbReference type="InterPro" id="IPR045991">
    <property type="entry name" value="DUF5947"/>
</dbReference>
<dbReference type="AlphaFoldDB" id="A0AAE3ZAI2"/>
<evidence type="ECO:0000313" key="3">
    <source>
        <dbReference type="Proteomes" id="UP001180845"/>
    </source>
</evidence>
<keyword evidence="3" id="KW-1185">Reference proteome</keyword>
<organism evidence="2 3">
    <name type="scientific">Haloactinomyces albus</name>
    <dbReference type="NCBI Taxonomy" id="1352928"/>
    <lineage>
        <taxon>Bacteria</taxon>
        <taxon>Bacillati</taxon>
        <taxon>Actinomycetota</taxon>
        <taxon>Actinomycetes</taxon>
        <taxon>Actinopolysporales</taxon>
        <taxon>Actinopolysporaceae</taxon>
        <taxon>Haloactinomyces</taxon>
    </lineage>
</organism>
<dbReference type="RefSeq" id="WP_310268151.1">
    <property type="nucleotide sequence ID" value="NZ_JAVDXW010000001.1"/>
</dbReference>
<accession>A0AAE3ZAI2</accession>
<dbReference type="EMBL" id="JAVDXW010000001">
    <property type="protein sequence ID" value="MDR7300046.1"/>
    <property type="molecule type" value="Genomic_DNA"/>
</dbReference>
<reference evidence="2" key="1">
    <citation type="submission" date="2023-07" db="EMBL/GenBank/DDBJ databases">
        <title>Sequencing the genomes of 1000 actinobacteria strains.</title>
        <authorList>
            <person name="Klenk H.-P."/>
        </authorList>
    </citation>
    <scope>NUCLEOTIDE SEQUENCE</scope>
    <source>
        <strain evidence="2">DSM 45977</strain>
    </source>
</reference>
<protein>
    <submittedName>
        <fullName evidence="2">Uncharacterized protein</fullName>
    </submittedName>
</protein>
<evidence type="ECO:0000256" key="1">
    <source>
        <dbReference type="SAM" id="MobiDB-lite"/>
    </source>
</evidence>
<name>A0AAE3ZAI2_9ACTN</name>
<feature type="compositionally biased region" description="Polar residues" evidence="1">
    <location>
        <begin position="17"/>
        <end position="26"/>
    </location>
</feature>
<comment type="caution">
    <text evidence="2">The sequence shown here is derived from an EMBL/GenBank/DDBJ whole genome shotgun (WGS) entry which is preliminary data.</text>
</comment>
<gene>
    <name evidence="2" type="ORF">JOF55_000227</name>
</gene>
<dbReference type="Pfam" id="PF19372">
    <property type="entry name" value="DUF5947"/>
    <property type="match status" value="1"/>
</dbReference>
<feature type="compositionally biased region" description="Polar residues" evidence="1">
    <location>
        <begin position="1"/>
        <end position="10"/>
    </location>
</feature>
<feature type="region of interest" description="Disordered" evidence="1">
    <location>
        <begin position="1"/>
        <end position="26"/>
    </location>
</feature>
<proteinExistence type="predicted"/>